<evidence type="ECO:0000256" key="1">
    <source>
        <dbReference type="ARBA" id="ARBA00004997"/>
    </source>
</evidence>
<organism evidence="14">
    <name type="scientific">marine metagenome</name>
    <dbReference type="NCBI Taxonomy" id="408172"/>
    <lineage>
        <taxon>unclassified sequences</taxon>
        <taxon>metagenomes</taxon>
        <taxon>ecological metagenomes</taxon>
    </lineage>
</organism>
<dbReference type="SUPFAM" id="SSF52935">
    <property type="entry name" value="PK C-terminal domain-like"/>
    <property type="match status" value="1"/>
</dbReference>
<evidence type="ECO:0000256" key="3">
    <source>
        <dbReference type="ARBA" id="ARBA00012142"/>
    </source>
</evidence>
<dbReference type="InterPro" id="IPR036918">
    <property type="entry name" value="Pyrv_Knase_C_sf"/>
</dbReference>
<keyword evidence="5" id="KW-0479">Metal-binding</keyword>
<dbReference type="GO" id="GO:0004743">
    <property type="term" value="F:pyruvate kinase activity"/>
    <property type="evidence" value="ECO:0007669"/>
    <property type="project" value="UniProtKB-EC"/>
</dbReference>
<dbReference type="PANTHER" id="PTHR11817">
    <property type="entry name" value="PYRUVATE KINASE"/>
    <property type="match status" value="1"/>
</dbReference>
<keyword evidence="6" id="KW-0547">Nucleotide-binding</keyword>
<dbReference type="InterPro" id="IPR001697">
    <property type="entry name" value="Pyr_Knase"/>
</dbReference>
<keyword evidence="9" id="KW-0460">Magnesium</keyword>
<evidence type="ECO:0000256" key="7">
    <source>
        <dbReference type="ARBA" id="ARBA00022777"/>
    </source>
</evidence>
<evidence type="ECO:0000256" key="2">
    <source>
        <dbReference type="ARBA" id="ARBA00008663"/>
    </source>
</evidence>
<dbReference type="GO" id="GO:0005524">
    <property type="term" value="F:ATP binding"/>
    <property type="evidence" value="ECO:0007669"/>
    <property type="project" value="UniProtKB-KW"/>
</dbReference>
<dbReference type="Pfam" id="PF00224">
    <property type="entry name" value="PK"/>
    <property type="match status" value="1"/>
</dbReference>
<evidence type="ECO:0000256" key="9">
    <source>
        <dbReference type="ARBA" id="ARBA00022842"/>
    </source>
</evidence>
<keyword evidence="4" id="KW-0808">Transferase</keyword>
<keyword evidence="8" id="KW-0067">ATP-binding</keyword>
<comment type="pathway">
    <text evidence="1">Carbohydrate degradation; glycolysis; pyruvate from D-glyceraldehyde 3-phosphate: step 5/5.</text>
</comment>
<dbReference type="GO" id="GO:0016301">
    <property type="term" value="F:kinase activity"/>
    <property type="evidence" value="ECO:0007669"/>
    <property type="project" value="UniProtKB-KW"/>
</dbReference>
<dbReference type="AlphaFoldDB" id="A0A382ZKR3"/>
<dbReference type="InterPro" id="IPR040442">
    <property type="entry name" value="Pyrv_kinase-like_dom_sf"/>
</dbReference>
<dbReference type="PRINTS" id="PR01050">
    <property type="entry name" value="PYRUVTKNASE"/>
</dbReference>
<evidence type="ECO:0000259" key="12">
    <source>
        <dbReference type="Pfam" id="PF00224"/>
    </source>
</evidence>
<feature type="domain" description="Pyruvate kinase C-terminal" evidence="13">
    <location>
        <begin position="163"/>
        <end position="255"/>
    </location>
</feature>
<dbReference type="Gene3D" id="3.40.1380.20">
    <property type="entry name" value="Pyruvate kinase, C-terminal domain"/>
    <property type="match status" value="1"/>
</dbReference>
<dbReference type="InterPro" id="IPR015795">
    <property type="entry name" value="Pyrv_Knase_C"/>
</dbReference>
<evidence type="ECO:0000256" key="5">
    <source>
        <dbReference type="ARBA" id="ARBA00022723"/>
    </source>
</evidence>
<sequence>GDVRRLREKIPEKTLIVAKIEKAKALDSLGDIVDSTDALMVARGDLGVELPFERVPRAQKRIIRWGNFGARPVITATQMLGSMMINSRPTRAEVSDVANAILDGSDAVMLSGETAIGEYPIKSLEAMVAIIREVESSGFLEQGPLYGTFSGNHKRGGATPREHAVASATVEVARQLEVPAVIVITRSGFSARLVSSYRPKAPLFAVCTDSYTCRQLAAVWGVYPVLAEDVEVSYEALSQFGKTFVLGKGLGQSGDS</sequence>
<reference evidence="14" key="1">
    <citation type="submission" date="2018-05" db="EMBL/GenBank/DDBJ databases">
        <authorList>
            <person name="Lanie J.A."/>
            <person name="Ng W.-L."/>
            <person name="Kazmierczak K.M."/>
            <person name="Andrzejewski T.M."/>
            <person name="Davidsen T.M."/>
            <person name="Wayne K.J."/>
            <person name="Tettelin H."/>
            <person name="Glass J.I."/>
            <person name="Rusch D."/>
            <person name="Podicherti R."/>
            <person name="Tsui H.-C.T."/>
            <person name="Winkler M.E."/>
        </authorList>
    </citation>
    <scope>NUCLEOTIDE SEQUENCE</scope>
</reference>
<gene>
    <name evidence="14" type="ORF">METZ01_LOCUS448918</name>
</gene>
<evidence type="ECO:0000256" key="6">
    <source>
        <dbReference type="ARBA" id="ARBA00022741"/>
    </source>
</evidence>
<dbReference type="EMBL" id="UINC01184721">
    <property type="protein sequence ID" value="SVD96064.1"/>
    <property type="molecule type" value="Genomic_DNA"/>
</dbReference>
<evidence type="ECO:0000256" key="4">
    <source>
        <dbReference type="ARBA" id="ARBA00022679"/>
    </source>
</evidence>
<evidence type="ECO:0000256" key="8">
    <source>
        <dbReference type="ARBA" id="ARBA00022840"/>
    </source>
</evidence>
<name>A0A382ZKR3_9ZZZZ</name>
<keyword evidence="7" id="KW-0418">Kinase</keyword>
<dbReference type="Pfam" id="PF02887">
    <property type="entry name" value="PK_C"/>
    <property type="match status" value="1"/>
</dbReference>
<keyword evidence="11" id="KW-0670">Pyruvate</keyword>
<feature type="non-terminal residue" evidence="14">
    <location>
        <position position="256"/>
    </location>
</feature>
<proteinExistence type="inferred from homology"/>
<dbReference type="GO" id="GO:0000287">
    <property type="term" value="F:magnesium ion binding"/>
    <property type="evidence" value="ECO:0007669"/>
    <property type="project" value="InterPro"/>
</dbReference>
<evidence type="ECO:0000256" key="11">
    <source>
        <dbReference type="ARBA" id="ARBA00023317"/>
    </source>
</evidence>
<dbReference type="GO" id="GO:0030955">
    <property type="term" value="F:potassium ion binding"/>
    <property type="evidence" value="ECO:0007669"/>
    <property type="project" value="InterPro"/>
</dbReference>
<dbReference type="InterPro" id="IPR015793">
    <property type="entry name" value="Pyrv_Knase_brl"/>
</dbReference>
<dbReference type="UniPathway" id="UPA00109">
    <property type="reaction ID" value="UER00188"/>
</dbReference>
<dbReference type="SUPFAM" id="SSF51621">
    <property type="entry name" value="Phosphoenolpyruvate/pyruvate domain"/>
    <property type="match status" value="1"/>
</dbReference>
<feature type="domain" description="Pyruvate kinase barrel" evidence="12">
    <location>
        <begin position="2"/>
        <end position="123"/>
    </location>
</feature>
<feature type="non-terminal residue" evidence="14">
    <location>
        <position position="1"/>
    </location>
</feature>
<evidence type="ECO:0000313" key="14">
    <source>
        <dbReference type="EMBL" id="SVD96064.1"/>
    </source>
</evidence>
<evidence type="ECO:0000259" key="13">
    <source>
        <dbReference type="Pfam" id="PF02887"/>
    </source>
</evidence>
<protein>
    <recommendedName>
        <fullName evidence="3">pyruvate kinase</fullName>
        <ecNumber evidence="3">2.7.1.40</ecNumber>
    </recommendedName>
</protein>
<evidence type="ECO:0000256" key="10">
    <source>
        <dbReference type="ARBA" id="ARBA00023152"/>
    </source>
</evidence>
<dbReference type="InterPro" id="IPR015813">
    <property type="entry name" value="Pyrv/PenolPyrv_kinase-like_dom"/>
</dbReference>
<comment type="similarity">
    <text evidence="2">Belongs to the pyruvate kinase family.</text>
</comment>
<accession>A0A382ZKR3</accession>
<dbReference type="Gene3D" id="3.20.20.60">
    <property type="entry name" value="Phosphoenolpyruvate-binding domains"/>
    <property type="match status" value="1"/>
</dbReference>
<dbReference type="EC" id="2.7.1.40" evidence="3"/>
<keyword evidence="10" id="KW-0324">Glycolysis</keyword>